<name>A0ABW8EE25_STRT5</name>
<reference evidence="1 2" key="1">
    <citation type="submission" date="2024-10" db="EMBL/GenBank/DDBJ databases">
        <title>The Natural Products Discovery Center: Release of the First 8490 Sequenced Strains for Exploring Actinobacteria Biosynthetic Diversity.</title>
        <authorList>
            <person name="Kalkreuter E."/>
            <person name="Kautsar S.A."/>
            <person name="Yang D."/>
            <person name="Bader C.D."/>
            <person name="Teijaro C.N."/>
            <person name="Fluegel L."/>
            <person name="Davis C.M."/>
            <person name="Simpson J.R."/>
            <person name="Lauterbach L."/>
            <person name="Steele A.D."/>
            <person name="Gui C."/>
            <person name="Meng S."/>
            <person name="Li G."/>
            <person name="Viehrig K."/>
            <person name="Ye F."/>
            <person name="Su P."/>
            <person name="Kiefer A.F."/>
            <person name="Nichols A."/>
            <person name="Cepeda A.J."/>
            <person name="Yan W."/>
            <person name="Fan B."/>
            <person name="Jiang Y."/>
            <person name="Adhikari A."/>
            <person name="Zheng C.-J."/>
            <person name="Schuster L."/>
            <person name="Cowan T.M."/>
            <person name="Smanski M.J."/>
            <person name="Chevrette M.G."/>
            <person name="De Carvalho L.P.S."/>
            <person name="Shen B."/>
        </authorList>
    </citation>
    <scope>NUCLEOTIDE SEQUENCE [LARGE SCALE GENOMIC DNA]</scope>
    <source>
        <strain evidence="1 2">NPDC087220</strain>
    </source>
</reference>
<accession>A0ABW8EE25</accession>
<gene>
    <name evidence="1" type="ORF">ACIO7M_04850</name>
</gene>
<evidence type="ECO:0000313" key="1">
    <source>
        <dbReference type="EMBL" id="MFJ2820432.1"/>
    </source>
</evidence>
<dbReference type="RefSeq" id="WP_402377694.1">
    <property type="nucleotide sequence ID" value="NZ_JBIUYY010000002.1"/>
</dbReference>
<proteinExistence type="predicted"/>
<comment type="caution">
    <text evidence="1">The sequence shown here is derived from an EMBL/GenBank/DDBJ whole genome shotgun (WGS) entry which is preliminary data.</text>
</comment>
<dbReference type="EMBL" id="JBIUYY010000002">
    <property type="protein sequence ID" value="MFJ2820432.1"/>
    <property type="molecule type" value="Genomic_DNA"/>
</dbReference>
<dbReference type="Proteomes" id="UP001617351">
    <property type="component" value="Unassembled WGS sequence"/>
</dbReference>
<organism evidence="1 2">
    <name type="scientific">Streptomyces toxytricini</name>
    <name type="common">Actinomyces toxytricini</name>
    <dbReference type="NCBI Taxonomy" id="67369"/>
    <lineage>
        <taxon>Bacteria</taxon>
        <taxon>Bacillati</taxon>
        <taxon>Actinomycetota</taxon>
        <taxon>Actinomycetes</taxon>
        <taxon>Kitasatosporales</taxon>
        <taxon>Streptomycetaceae</taxon>
        <taxon>Streptomyces</taxon>
    </lineage>
</organism>
<evidence type="ECO:0000313" key="2">
    <source>
        <dbReference type="Proteomes" id="UP001617351"/>
    </source>
</evidence>
<protein>
    <submittedName>
        <fullName evidence="1">Uncharacterized protein</fullName>
    </submittedName>
</protein>
<sequence>MRESFENFTSIFKRTSKTAEGASFAAERPCQCSPGWPALETTANGYVLPAEASSHYSLMTNPDLGPFVARCTGCQARYPHPWVIPPGAPMPFDWAHD</sequence>
<keyword evidence="2" id="KW-1185">Reference proteome</keyword>